<sequence>MEIVANGLCFDISGLSPGESEPVTSAAHLFGLPNEIGDSHLEAILIRPGPHIAAARLMLPVARCLAGLGASFALLPGVQAVAWHSARSWSSPEHFRSSVLRWIDGGVFPGLGLAALLPLQDGGMASEGLSLFTGQEIRLAPELASDRRQGAQLAVRLMHWLVERGNLAEREEISGPESEQLILEPSSDRKVVEVRKG</sequence>
<dbReference type="AlphaFoldDB" id="A0A0F7KPF8"/>
<keyword evidence="2" id="KW-1185">Reference proteome</keyword>
<reference evidence="1" key="1">
    <citation type="submission" date="2015-05" db="EMBL/GenBank/DDBJ databases">
        <title>The complete genome of Altererythrobacter atlanticus strain 26DY36.</title>
        <authorList>
            <person name="Wu Y.-H."/>
            <person name="Cheng H."/>
            <person name="Wu X.-W."/>
        </authorList>
    </citation>
    <scope>NUCLEOTIDE SEQUENCE [LARGE SCALE GENOMIC DNA]</scope>
    <source>
        <strain evidence="1">26DY36</strain>
    </source>
</reference>
<name>A0A0F7KPF8_9SPHN</name>
<organism evidence="1 2">
    <name type="scientific">Croceibacterium atlanticum</name>
    <dbReference type="NCBI Taxonomy" id="1267766"/>
    <lineage>
        <taxon>Bacteria</taxon>
        <taxon>Pseudomonadati</taxon>
        <taxon>Pseudomonadota</taxon>
        <taxon>Alphaproteobacteria</taxon>
        <taxon>Sphingomonadales</taxon>
        <taxon>Erythrobacteraceae</taxon>
        <taxon>Croceibacterium</taxon>
    </lineage>
</organism>
<dbReference type="OrthoDB" id="7427292at2"/>
<accession>A0A0F7KPF8</accession>
<evidence type="ECO:0000313" key="2">
    <source>
        <dbReference type="Proteomes" id="UP000034392"/>
    </source>
</evidence>
<proteinExistence type="predicted"/>
<dbReference type="RefSeq" id="WP_156320046.1">
    <property type="nucleotide sequence ID" value="NZ_CP011452.2"/>
</dbReference>
<evidence type="ECO:0000313" key="1">
    <source>
        <dbReference type="EMBL" id="AKH41449.1"/>
    </source>
</evidence>
<gene>
    <name evidence="1" type="ORF">WYH_00390</name>
</gene>
<protein>
    <submittedName>
        <fullName evidence="1">Uncharacterized protein</fullName>
    </submittedName>
</protein>
<dbReference type="PATRIC" id="fig|1267766.3.peg.394"/>
<dbReference type="KEGG" id="aay:WYH_00390"/>
<dbReference type="Proteomes" id="UP000034392">
    <property type="component" value="Chromosome"/>
</dbReference>
<dbReference type="EMBL" id="CP011452">
    <property type="protein sequence ID" value="AKH41449.1"/>
    <property type="molecule type" value="Genomic_DNA"/>
</dbReference>